<dbReference type="InterPro" id="IPR011992">
    <property type="entry name" value="EF-hand-dom_pair"/>
</dbReference>
<keyword evidence="1 5" id="KW-0732">Signal</keyword>
<evidence type="ECO:0000256" key="3">
    <source>
        <dbReference type="ARBA" id="ARBA00022837"/>
    </source>
</evidence>
<gene>
    <name evidence="6" type="ORF">ODALV1_LOCUS15000</name>
</gene>
<dbReference type="Proteomes" id="UP001642540">
    <property type="component" value="Unassembled WGS sequence"/>
</dbReference>
<evidence type="ECO:0000313" key="6">
    <source>
        <dbReference type="EMBL" id="CAL8111398.1"/>
    </source>
</evidence>
<keyword evidence="7" id="KW-1185">Reference proteome</keyword>
<organism evidence="6 7">
    <name type="scientific">Orchesella dallaii</name>
    <dbReference type="NCBI Taxonomy" id="48710"/>
    <lineage>
        <taxon>Eukaryota</taxon>
        <taxon>Metazoa</taxon>
        <taxon>Ecdysozoa</taxon>
        <taxon>Arthropoda</taxon>
        <taxon>Hexapoda</taxon>
        <taxon>Collembola</taxon>
        <taxon>Entomobryomorpha</taxon>
        <taxon>Entomobryoidea</taxon>
        <taxon>Orchesellidae</taxon>
        <taxon>Orchesellinae</taxon>
        <taxon>Orchesella</taxon>
    </lineage>
</organism>
<evidence type="ECO:0000313" key="7">
    <source>
        <dbReference type="Proteomes" id="UP001642540"/>
    </source>
</evidence>
<dbReference type="SUPFAM" id="SSF47473">
    <property type="entry name" value="EF-hand"/>
    <property type="match status" value="1"/>
</dbReference>
<dbReference type="PROSITE" id="PS00018">
    <property type="entry name" value="EF_HAND_1"/>
    <property type="match status" value="1"/>
</dbReference>
<evidence type="ECO:0000256" key="2">
    <source>
        <dbReference type="ARBA" id="ARBA00022737"/>
    </source>
</evidence>
<feature type="region of interest" description="Disordered" evidence="4">
    <location>
        <begin position="156"/>
        <end position="178"/>
    </location>
</feature>
<dbReference type="InterPro" id="IPR018247">
    <property type="entry name" value="EF_Hand_1_Ca_BS"/>
</dbReference>
<comment type="caution">
    <text evidence="6">The sequence shown here is derived from an EMBL/GenBank/DDBJ whole genome shotgun (WGS) entry which is preliminary data.</text>
</comment>
<accession>A0ABP1QTJ7</accession>
<dbReference type="InterPro" id="IPR052110">
    <property type="entry name" value="MCFD2-like"/>
</dbReference>
<evidence type="ECO:0000256" key="4">
    <source>
        <dbReference type="SAM" id="MobiDB-lite"/>
    </source>
</evidence>
<evidence type="ECO:0000256" key="1">
    <source>
        <dbReference type="ARBA" id="ARBA00022729"/>
    </source>
</evidence>
<feature type="region of interest" description="Disordered" evidence="4">
    <location>
        <begin position="25"/>
        <end position="74"/>
    </location>
</feature>
<dbReference type="PANTHER" id="PTHR23104">
    <property type="entry name" value="MULTIPLE COAGULATION FACTOR DEFICIENCY PROTEIN 2 NEURAL STEM CELL DERIVED NEURONAL SURVIVAL PROTEIN"/>
    <property type="match status" value="1"/>
</dbReference>
<feature type="compositionally biased region" description="Basic and acidic residues" evidence="4">
    <location>
        <begin position="51"/>
        <end position="60"/>
    </location>
</feature>
<proteinExistence type="predicted"/>
<reference evidence="6 7" key="1">
    <citation type="submission" date="2024-08" db="EMBL/GenBank/DDBJ databases">
        <authorList>
            <person name="Cucini C."/>
            <person name="Frati F."/>
        </authorList>
    </citation>
    <scope>NUCLEOTIDE SEQUENCE [LARGE SCALE GENOMIC DNA]</scope>
</reference>
<feature type="chain" id="PRO_5046846946" description="Multiple coagulation factor deficiency protein 2" evidence="5">
    <location>
        <begin position="26"/>
        <end position="255"/>
    </location>
</feature>
<feature type="region of interest" description="Disordered" evidence="4">
    <location>
        <begin position="236"/>
        <end position="255"/>
    </location>
</feature>
<keyword evidence="3" id="KW-0106">Calcium</keyword>
<dbReference type="Gene3D" id="1.10.238.10">
    <property type="entry name" value="EF-hand"/>
    <property type="match status" value="1"/>
</dbReference>
<dbReference type="PANTHER" id="PTHR23104:SF1">
    <property type="entry name" value="EF-HAND DOMAIN-CONTAINING PROTEIN"/>
    <property type="match status" value="1"/>
</dbReference>
<protein>
    <recommendedName>
        <fullName evidence="8">Multiple coagulation factor deficiency protein 2</fullName>
    </recommendedName>
</protein>
<sequence length="255" mass="28651">MNRAIICIMTLATITSPFLPTLCSGHSSPHRPRGPRVAVHTSGSPGSGSAYEKKADEHQHYVPRRPVPGSQGIRTEPILTHDKQLLHDKEHLKEDLGDWVFADGKELTPEEMEFHYFKMHDFDNNSMLDGLEILQAISHILPMTDVDETVDVTQNDVEGSTGEKVATSSSTGGIPVENPKSRLEAEIKRAELIQQRQEDFDYYIDLIDKVLDEDDLNKDGYLSYFEYVAGRRRDERDEKAKAQAAVHSGHAKLSK</sequence>
<keyword evidence="2" id="KW-0677">Repeat</keyword>
<evidence type="ECO:0008006" key="8">
    <source>
        <dbReference type="Google" id="ProtNLM"/>
    </source>
</evidence>
<name>A0ABP1QTJ7_9HEXA</name>
<feature type="signal peptide" evidence="5">
    <location>
        <begin position="1"/>
        <end position="25"/>
    </location>
</feature>
<evidence type="ECO:0000256" key="5">
    <source>
        <dbReference type="SAM" id="SignalP"/>
    </source>
</evidence>
<dbReference type="EMBL" id="CAXLJM020000046">
    <property type="protein sequence ID" value="CAL8111398.1"/>
    <property type="molecule type" value="Genomic_DNA"/>
</dbReference>